<proteinExistence type="predicted"/>
<evidence type="ECO:0008006" key="3">
    <source>
        <dbReference type="Google" id="ProtNLM"/>
    </source>
</evidence>
<reference evidence="1" key="2">
    <citation type="submission" date="2020-09" db="EMBL/GenBank/DDBJ databases">
        <authorList>
            <person name="Sun Q."/>
            <person name="Kim S."/>
        </authorList>
    </citation>
    <scope>NUCLEOTIDE SEQUENCE</scope>
    <source>
        <strain evidence="1">KCTC 32296</strain>
    </source>
</reference>
<name>A0A918UPX2_9CAUL</name>
<sequence>MALVNSSIITASGDVVGTELAGGLALLDLRTGSYFNLNQTGAYVWSQIEGSAKTIGDILGAMTQAYDVSADVLEQDLQTLLTQLSEQGLIAVSA</sequence>
<evidence type="ECO:0000313" key="2">
    <source>
        <dbReference type="Proteomes" id="UP000662572"/>
    </source>
</evidence>
<evidence type="ECO:0000313" key="1">
    <source>
        <dbReference type="EMBL" id="GGZ26035.1"/>
    </source>
</evidence>
<dbReference type="AlphaFoldDB" id="A0A918UPX2"/>
<dbReference type="InterPro" id="IPR008792">
    <property type="entry name" value="PQQD"/>
</dbReference>
<dbReference type="Pfam" id="PF05402">
    <property type="entry name" value="PqqD"/>
    <property type="match status" value="1"/>
</dbReference>
<comment type="caution">
    <text evidence="1">The sequence shown here is derived from an EMBL/GenBank/DDBJ whole genome shotgun (WGS) entry which is preliminary data.</text>
</comment>
<gene>
    <name evidence="1" type="ORF">GCM10011273_09360</name>
</gene>
<accession>A0A918UPX2</accession>
<organism evidence="1 2">
    <name type="scientific">Asticcacaulis endophyticus</name>
    <dbReference type="NCBI Taxonomy" id="1395890"/>
    <lineage>
        <taxon>Bacteria</taxon>
        <taxon>Pseudomonadati</taxon>
        <taxon>Pseudomonadota</taxon>
        <taxon>Alphaproteobacteria</taxon>
        <taxon>Caulobacterales</taxon>
        <taxon>Caulobacteraceae</taxon>
        <taxon>Asticcacaulis</taxon>
    </lineage>
</organism>
<dbReference type="EMBL" id="BMZB01000001">
    <property type="protein sequence ID" value="GGZ26035.1"/>
    <property type="molecule type" value="Genomic_DNA"/>
</dbReference>
<dbReference type="RefSeq" id="WP_189485180.1">
    <property type="nucleotide sequence ID" value="NZ_BMZB01000001.1"/>
</dbReference>
<dbReference type="Gene3D" id="1.10.10.1150">
    <property type="entry name" value="Coenzyme PQQ synthesis protein D (PqqD)"/>
    <property type="match status" value="1"/>
</dbReference>
<dbReference type="InterPro" id="IPR041881">
    <property type="entry name" value="PqqD_sf"/>
</dbReference>
<dbReference type="Proteomes" id="UP000662572">
    <property type="component" value="Unassembled WGS sequence"/>
</dbReference>
<keyword evidence="2" id="KW-1185">Reference proteome</keyword>
<reference evidence="1" key="1">
    <citation type="journal article" date="2014" name="Int. J. Syst. Evol. Microbiol.">
        <title>Complete genome sequence of Corynebacterium casei LMG S-19264T (=DSM 44701T), isolated from a smear-ripened cheese.</title>
        <authorList>
            <consortium name="US DOE Joint Genome Institute (JGI-PGF)"/>
            <person name="Walter F."/>
            <person name="Albersmeier A."/>
            <person name="Kalinowski J."/>
            <person name="Ruckert C."/>
        </authorList>
    </citation>
    <scope>NUCLEOTIDE SEQUENCE</scope>
    <source>
        <strain evidence="1">KCTC 32296</strain>
    </source>
</reference>
<protein>
    <recommendedName>
        <fullName evidence="3">PqqD family protein</fullName>
    </recommendedName>
</protein>